<evidence type="ECO:0000256" key="6">
    <source>
        <dbReference type="PROSITE-ProRule" id="PRU00146"/>
    </source>
</evidence>
<keyword evidence="2" id="KW-0479">Metal-binding</keyword>
<dbReference type="InterPro" id="IPR013083">
    <property type="entry name" value="Znf_RING/FYVE/PHD"/>
</dbReference>
<sequence>MSLPLADLLNPAPSPRPSPPRALAPIHYQSPEPTQSQTYSSHTAPPYVSQSHTTNSPESCNAQPHGSRQGSNSSTYNAPSAAIASSYEAASALTALATSGAQSHYGSYTYSHSPPSRDHFSPVATPSYPPSYPPPYDSSRRQSTYAPVELSPITDRSPTQPLPAATLDQYHHTQSHSPERQFPSRFESGPVLAPLGQYARTTPPQGLHGSTTAYPGPGESPNNNLLSEQQSRHQDHIASQDVNYNTQTRDSEYLPQEPPLEKIPIPSPTATAANMETSAPEPVFEPVVVHSPPQIKDEPSGTPRENTPAPTTAIKESSPTGEDLDSDTLAAIEAAKNESGFSFRDRSSKMKASIEDTAPSSTPATMPTTEGPPTKKRPAPPRNRKGMASTVKKPAAKKRKIESEPSVAGNNVRRSATPNSHSGTLKTPGLRGGAGGKKSASQTPAGSSPVPEFIEDGASEAGSDDSSGEVFCLCRKGDNHTYMIACDGGCEDWFHGKCVDIREEDGDLIDKYICPACHEKSGSVTTWLPMCRRDGCRKPARLKKGSASKYCSDECGILFMQGLVEKSAGGAGSAGAGNAGSTTNSRRNRRKANRADHDGNEGDSDDDDLGPRGGAIRPSELKALVLAAPDITSFRALGGGVLSPPATLSPTLGQFTDGAKMTNGTTDSPYTLNPAETQTIAGFEEKKVQLRLRRELLREREKFVGMTREQVQRYAEREGIKPKDVCGYDSRLAWPEETFDKWRKSGKGVTALKMGTLDVPETNGVTPPKSEDGVDGVKGDIDVEKEVIMCTRKRCERHRLWQKQALSDVRFEESTLADEMRGLEAEEKAVREGALLRWRKEVGGAGGKKEGWVEVAEPILPKVESEALLGEVGGGMGMEVDS</sequence>
<feature type="region of interest" description="Disordered" evidence="7">
    <location>
        <begin position="758"/>
        <end position="777"/>
    </location>
</feature>
<evidence type="ECO:0000256" key="4">
    <source>
        <dbReference type="ARBA" id="ARBA00022833"/>
    </source>
</evidence>
<organism evidence="9 10">
    <name type="scientific">Venturia inaequalis</name>
    <name type="common">Apple scab fungus</name>
    <dbReference type="NCBI Taxonomy" id="5025"/>
    <lineage>
        <taxon>Eukaryota</taxon>
        <taxon>Fungi</taxon>
        <taxon>Dikarya</taxon>
        <taxon>Ascomycota</taxon>
        <taxon>Pezizomycotina</taxon>
        <taxon>Dothideomycetes</taxon>
        <taxon>Pleosporomycetidae</taxon>
        <taxon>Venturiales</taxon>
        <taxon>Venturiaceae</taxon>
        <taxon>Venturia</taxon>
    </lineage>
</organism>
<dbReference type="InterPro" id="IPR019787">
    <property type="entry name" value="Znf_PHD-finger"/>
</dbReference>
<evidence type="ECO:0000256" key="2">
    <source>
        <dbReference type="ARBA" id="ARBA00022723"/>
    </source>
</evidence>
<dbReference type="EMBL" id="WNWS01000278">
    <property type="protein sequence ID" value="KAE9972144.1"/>
    <property type="molecule type" value="Genomic_DNA"/>
</dbReference>
<dbReference type="PANTHER" id="PTHR46174">
    <property type="entry name" value="CXXC-TYPE ZINC FINGER PROTEIN 1"/>
    <property type="match status" value="1"/>
</dbReference>
<keyword evidence="3 6" id="KW-0863">Zinc-finger</keyword>
<evidence type="ECO:0000256" key="5">
    <source>
        <dbReference type="ARBA" id="ARBA00023242"/>
    </source>
</evidence>
<keyword evidence="4" id="KW-0862">Zinc</keyword>
<dbReference type="GO" id="GO:0048188">
    <property type="term" value="C:Set1C/COMPASS complex"/>
    <property type="evidence" value="ECO:0007669"/>
    <property type="project" value="InterPro"/>
</dbReference>
<dbReference type="GO" id="GO:0008270">
    <property type="term" value="F:zinc ion binding"/>
    <property type="evidence" value="ECO:0007669"/>
    <property type="project" value="UniProtKB-KW"/>
</dbReference>
<dbReference type="SMART" id="SM00249">
    <property type="entry name" value="PHD"/>
    <property type="match status" value="1"/>
</dbReference>
<feature type="compositionally biased region" description="Polar residues" evidence="7">
    <location>
        <begin position="220"/>
        <end position="229"/>
    </location>
</feature>
<feature type="region of interest" description="Disordered" evidence="7">
    <location>
        <begin position="109"/>
        <end position="145"/>
    </location>
</feature>
<feature type="compositionally biased region" description="Polar residues" evidence="7">
    <location>
        <begin position="268"/>
        <end position="277"/>
    </location>
</feature>
<dbReference type="GO" id="GO:0045893">
    <property type="term" value="P:positive regulation of DNA-templated transcription"/>
    <property type="evidence" value="ECO:0007669"/>
    <property type="project" value="TreeGrafter"/>
</dbReference>
<feature type="compositionally biased region" description="Polar residues" evidence="7">
    <location>
        <begin position="31"/>
        <end position="77"/>
    </location>
</feature>
<evidence type="ECO:0000256" key="7">
    <source>
        <dbReference type="SAM" id="MobiDB-lite"/>
    </source>
</evidence>
<feature type="compositionally biased region" description="Low complexity" evidence="7">
    <location>
        <begin position="357"/>
        <end position="369"/>
    </location>
</feature>
<feature type="region of interest" description="Disordered" evidence="7">
    <location>
        <begin position="570"/>
        <end position="615"/>
    </location>
</feature>
<evidence type="ECO:0000313" key="10">
    <source>
        <dbReference type="Proteomes" id="UP000447873"/>
    </source>
</evidence>
<feature type="domain" description="PHD-type" evidence="8">
    <location>
        <begin position="469"/>
        <end position="520"/>
    </location>
</feature>
<gene>
    <name evidence="9" type="ORF">EG328_005158</name>
</gene>
<feature type="compositionally biased region" description="Basic and acidic residues" evidence="7">
    <location>
        <begin position="343"/>
        <end position="354"/>
    </location>
</feature>
<evidence type="ECO:0000313" key="9">
    <source>
        <dbReference type="EMBL" id="KAE9972144.1"/>
    </source>
</evidence>
<feature type="compositionally biased region" description="Polar residues" evidence="7">
    <location>
        <begin position="408"/>
        <end position="425"/>
    </location>
</feature>
<feature type="compositionally biased region" description="Pro residues" evidence="7">
    <location>
        <begin position="127"/>
        <end position="136"/>
    </location>
</feature>
<keyword evidence="5" id="KW-0539">Nucleus</keyword>
<feature type="compositionally biased region" description="Polar residues" evidence="7">
    <location>
        <begin position="303"/>
        <end position="320"/>
    </location>
</feature>
<name>A0A8H3YSV0_VENIN</name>
<dbReference type="InterPro" id="IPR011011">
    <property type="entry name" value="Znf_FYVE_PHD"/>
</dbReference>
<accession>A0A8H3YSV0</accession>
<feature type="region of interest" description="Disordered" evidence="7">
    <location>
        <begin position="1"/>
        <end position="78"/>
    </location>
</feature>
<feature type="compositionally biased region" description="Acidic residues" evidence="7">
    <location>
        <begin position="453"/>
        <end position="467"/>
    </location>
</feature>
<dbReference type="InterPro" id="IPR037869">
    <property type="entry name" value="Spp1/CFP1"/>
</dbReference>
<dbReference type="AlphaFoldDB" id="A0A8H3YSV0"/>
<feature type="compositionally biased region" description="Polar residues" evidence="7">
    <location>
        <begin position="199"/>
        <end position="213"/>
    </location>
</feature>
<evidence type="ECO:0000256" key="3">
    <source>
        <dbReference type="ARBA" id="ARBA00022771"/>
    </source>
</evidence>
<dbReference type="PROSITE" id="PS01359">
    <property type="entry name" value="ZF_PHD_1"/>
    <property type="match status" value="1"/>
</dbReference>
<dbReference type="Proteomes" id="UP000447873">
    <property type="component" value="Unassembled WGS sequence"/>
</dbReference>
<feature type="compositionally biased region" description="Pro residues" evidence="7">
    <location>
        <begin position="12"/>
        <end position="22"/>
    </location>
</feature>
<dbReference type="InterPro" id="IPR001965">
    <property type="entry name" value="Znf_PHD"/>
</dbReference>
<dbReference type="SUPFAM" id="SSF57903">
    <property type="entry name" value="FYVE/PHD zinc finger"/>
    <property type="match status" value="1"/>
</dbReference>
<protein>
    <recommendedName>
        <fullName evidence="8">PHD-type domain-containing protein</fullName>
    </recommendedName>
</protein>
<evidence type="ECO:0000259" key="8">
    <source>
        <dbReference type="PROSITE" id="PS50016"/>
    </source>
</evidence>
<dbReference type="PROSITE" id="PS50016">
    <property type="entry name" value="ZF_PHD_2"/>
    <property type="match status" value="1"/>
</dbReference>
<evidence type="ECO:0000256" key="1">
    <source>
        <dbReference type="ARBA" id="ARBA00004123"/>
    </source>
</evidence>
<dbReference type="Gene3D" id="3.30.40.10">
    <property type="entry name" value="Zinc/RING finger domain, C3HC4 (zinc finger)"/>
    <property type="match status" value="1"/>
</dbReference>
<dbReference type="PANTHER" id="PTHR46174:SF1">
    <property type="entry name" value="CXXC-TYPE ZINC FINGER PROTEIN 1"/>
    <property type="match status" value="1"/>
</dbReference>
<dbReference type="InterPro" id="IPR019786">
    <property type="entry name" value="Zinc_finger_PHD-type_CS"/>
</dbReference>
<reference evidence="9 10" key="1">
    <citation type="submission" date="2018-12" db="EMBL/GenBank/DDBJ databases">
        <title>Venturia inaequalis Genome Resource.</title>
        <authorList>
            <person name="Lichtner F.J."/>
        </authorList>
    </citation>
    <scope>NUCLEOTIDE SEQUENCE [LARGE SCALE GENOMIC DNA]</scope>
    <source>
        <strain evidence="9 10">120213</strain>
    </source>
</reference>
<feature type="compositionally biased region" description="Basic residues" evidence="7">
    <location>
        <begin position="374"/>
        <end position="385"/>
    </location>
</feature>
<comment type="caution">
    <text evidence="9">The sequence shown here is derived from an EMBL/GenBank/DDBJ whole genome shotgun (WGS) entry which is preliminary data.</text>
</comment>
<comment type="subcellular location">
    <subcellularLocation>
        <location evidence="1">Nucleus</location>
    </subcellularLocation>
</comment>
<dbReference type="Pfam" id="PF00628">
    <property type="entry name" value="PHD"/>
    <property type="match status" value="1"/>
</dbReference>
<proteinExistence type="predicted"/>
<feature type="region of interest" description="Disordered" evidence="7">
    <location>
        <begin position="169"/>
        <end position="467"/>
    </location>
</feature>